<evidence type="ECO:0000313" key="2">
    <source>
        <dbReference type="EMBL" id="BBO24477.1"/>
    </source>
</evidence>
<gene>
    <name evidence="2" type="ORF">NPRO_20720</name>
</gene>
<keyword evidence="1" id="KW-0812">Transmembrane</keyword>
<proteinExistence type="predicted"/>
<dbReference type="Proteomes" id="UP000662873">
    <property type="component" value="Chromosome"/>
</dbReference>
<organism evidence="2 3">
    <name type="scientific">Candidatus Nitrosymbiomonas proteolyticus</name>
    <dbReference type="NCBI Taxonomy" id="2608984"/>
    <lineage>
        <taxon>Bacteria</taxon>
        <taxon>Bacillati</taxon>
        <taxon>Armatimonadota</taxon>
        <taxon>Armatimonadota incertae sedis</taxon>
        <taxon>Candidatus Nitrosymbiomonas</taxon>
    </lineage>
</organism>
<evidence type="ECO:0000256" key="1">
    <source>
        <dbReference type="SAM" id="Phobius"/>
    </source>
</evidence>
<evidence type="ECO:0000313" key="3">
    <source>
        <dbReference type="Proteomes" id="UP000662873"/>
    </source>
</evidence>
<keyword evidence="1" id="KW-1133">Transmembrane helix</keyword>
<dbReference type="EMBL" id="AP021858">
    <property type="protein sequence ID" value="BBO24477.1"/>
    <property type="molecule type" value="Genomic_DNA"/>
</dbReference>
<dbReference type="KEGG" id="npy:NPRO_20720"/>
<dbReference type="AlphaFoldDB" id="A0A809S5U6"/>
<protein>
    <submittedName>
        <fullName evidence="2">Uncharacterized protein</fullName>
    </submittedName>
</protein>
<sequence length="79" mass="8523">MERNSGVSVTVRPERSRGVPWLPVLTALGLTAAAVVVTRRMMQPKPAHRETLDDILAYCDGAASILDQRISANGALTIH</sequence>
<name>A0A809S5U6_9BACT</name>
<keyword evidence="1" id="KW-0472">Membrane</keyword>
<accession>A0A809S5U6</accession>
<reference evidence="2" key="1">
    <citation type="journal article" name="DNA Res.">
        <title>The physiological potential of anammox bacteria as revealed by their core genome structure.</title>
        <authorList>
            <person name="Okubo T."/>
            <person name="Toyoda A."/>
            <person name="Fukuhara K."/>
            <person name="Uchiyama I."/>
            <person name="Harigaya Y."/>
            <person name="Kuroiwa M."/>
            <person name="Suzuki T."/>
            <person name="Murakami Y."/>
            <person name="Suwa Y."/>
            <person name="Takami H."/>
        </authorList>
    </citation>
    <scope>NUCLEOTIDE SEQUENCE</scope>
    <source>
        <strain evidence="2">317325-2</strain>
    </source>
</reference>
<feature type="transmembrane region" description="Helical" evidence="1">
    <location>
        <begin position="20"/>
        <end position="38"/>
    </location>
</feature>